<sequence length="285" mass="31533">MKTYKPTSKSRRSMTGINYREFLTTSTPHKALVSGGKRDKGRNNYGRITVRHQGGGHKRLHRDVDFTYNKFDIPARITSVEYDPDRSGFIGLAVYADGEKRYVLLPQSVKVGHTFSVSEKAPVLPANRLPLRAIPVDTFVYNVSLKPGGKALLARSAGNAAKVKAQEGNYTFIELPSTEVRRIINTAWATIGTVSNEENHLVSIGKAGRSRWLGIRPTVRGSAQNPPDHPYGGGEGRQGRGLRRAKTRWGKPSGKGQKTRTPKKYSNVFIVSRRKVGSRRGTALH</sequence>
<dbReference type="Gene3D" id="2.40.50.140">
    <property type="entry name" value="Nucleic acid-binding proteins"/>
    <property type="match status" value="1"/>
</dbReference>
<evidence type="ECO:0000259" key="8">
    <source>
        <dbReference type="SMART" id="SM01383"/>
    </source>
</evidence>
<dbReference type="GO" id="GO:0016740">
    <property type="term" value="F:transferase activity"/>
    <property type="evidence" value="ECO:0007669"/>
    <property type="project" value="InterPro"/>
</dbReference>
<feature type="region of interest" description="Disordered" evidence="6">
    <location>
        <begin position="218"/>
        <end position="263"/>
    </location>
</feature>
<gene>
    <name evidence="9" type="ORF">A2849_03770</name>
</gene>
<dbReference type="PANTHER" id="PTHR13691">
    <property type="entry name" value="RIBOSOMAL PROTEIN L2"/>
    <property type="match status" value="1"/>
</dbReference>
<keyword evidence="2 9" id="KW-0689">Ribosomal protein</keyword>
<dbReference type="SUPFAM" id="SSF50104">
    <property type="entry name" value="Translation proteins SH3-like domain"/>
    <property type="match status" value="1"/>
</dbReference>
<keyword evidence="3" id="KW-0687">Ribonucleoprotein</keyword>
<dbReference type="EMBL" id="MHRI01000007">
    <property type="protein sequence ID" value="OHA21514.1"/>
    <property type="molecule type" value="Genomic_DNA"/>
</dbReference>
<protein>
    <recommendedName>
        <fullName evidence="4">Large ribosomal subunit protein uL2</fullName>
    </recommendedName>
    <alternativeName>
        <fullName evidence="5">50S ribosomal protein L2</fullName>
    </alternativeName>
</protein>
<dbReference type="PROSITE" id="PS00467">
    <property type="entry name" value="RIBOSOMAL_L2"/>
    <property type="match status" value="1"/>
</dbReference>
<evidence type="ECO:0000256" key="1">
    <source>
        <dbReference type="ARBA" id="ARBA00005636"/>
    </source>
</evidence>
<dbReference type="GO" id="GO:0002181">
    <property type="term" value="P:cytoplasmic translation"/>
    <property type="evidence" value="ECO:0007669"/>
    <property type="project" value="TreeGrafter"/>
</dbReference>
<dbReference type="PIRSF" id="PIRSF002158">
    <property type="entry name" value="Ribosomal_L2"/>
    <property type="match status" value="1"/>
</dbReference>
<dbReference type="InterPro" id="IPR005880">
    <property type="entry name" value="Ribosomal_uL2_bac/org-type"/>
</dbReference>
<feature type="domain" description="Large ribosomal subunit protein uL2 C-terminal" evidence="7">
    <location>
        <begin position="123"/>
        <end position="252"/>
    </location>
</feature>
<dbReference type="InterPro" id="IPR012340">
    <property type="entry name" value="NA-bd_OB-fold"/>
</dbReference>
<dbReference type="PANTHER" id="PTHR13691:SF5">
    <property type="entry name" value="LARGE RIBOSOMAL SUBUNIT PROTEIN UL2M"/>
    <property type="match status" value="1"/>
</dbReference>
<evidence type="ECO:0000256" key="5">
    <source>
        <dbReference type="ARBA" id="ARBA00035459"/>
    </source>
</evidence>
<proteinExistence type="inferred from homology"/>
<comment type="similarity">
    <text evidence="1">Belongs to the universal ribosomal protein uL2 family.</text>
</comment>
<dbReference type="InterPro" id="IPR022666">
    <property type="entry name" value="Ribosomal_uL2_RNA-bd_dom"/>
</dbReference>
<dbReference type="FunFam" id="4.10.950.10:FF:000001">
    <property type="entry name" value="50S ribosomal protein L2"/>
    <property type="match status" value="1"/>
</dbReference>
<comment type="caution">
    <text evidence="9">The sequence shown here is derived from an EMBL/GenBank/DDBJ whole genome shotgun (WGS) entry which is preliminary data.</text>
</comment>
<accession>A0A1G2MCS0</accession>
<evidence type="ECO:0000259" key="7">
    <source>
        <dbReference type="SMART" id="SM01382"/>
    </source>
</evidence>
<dbReference type="SUPFAM" id="SSF50249">
    <property type="entry name" value="Nucleic acid-binding proteins"/>
    <property type="match status" value="1"/>
</dbReference>
<dbReference type="AlphaFoldDB" id="A0A1G2MCS0"/>
<dbReference type="Proteomes" id="UP000178121">
    <property type="component" value="Unassembled WGS sequence"/>
</dbReference>
<dbReference type="Gene3D" id="4.10.950.10">
    <property type="entry name" value="Ribosomal protein L2, domain 3"/>
    <property type="match status" value="1"/>
</dbReference>
<evidence type="ECO:0000313" key="10">
    <source>
        <dbReference type="Proteomes" id="UP000178121"/>
    </source>
</evidence>
<dbReference type="InterPro" id="IPR022669">
    <property type="entry name" value="Ribosomal_uL2_C"/>
</dbReference>
<dbReference type="InterPro" id="IPR014726">
    <property type="entry name" value="Ribosomal_uL2_dom3"/>
</dbReference>
<reference evidence="9 10" key="1">
    <citation type="journal article" date="2016" name="Nat. Commun.">
        <title>Thousands of microbial genomes shed light on interconnected biogeochemical processes in an aquifer system.</title>
        <authorList>
            <person name="Anantharaman K."/>
            <person name="Brown C.T."/>
            <person name="Hug L.A."/>
            <person name="Sharon I."/>
            <person name="Castelle C.J."/>
            <person name="Probst A.J."/>
            <person name="Thomas B.C."/>
            <person name="Singh A."/>
            <person name="Wilkins M.J."/>
            <person name="Karaoz U."/>
            <person name="Brodie E.L."/>
            <person name="Williams K.H."/>
            <person name="Hubbard S.S."/>
            <person name="Banfield J.F."/>
        </authorList>
    </citation>
    <scope>NUCLEOTIDE SEQUENCE [LARGE SCALE GENOMIC DNA]</scope>
</reference>
<dbReference type="NCBIfam" id="TIGR01171">
    <property type="entry name" value="rplB_bact"/>
    <property type="match status" value="1"/>
</dbReference>
<feature type="compositionally biased region" description="Basic residues" evidence="6">
    <location>
        <begin position="240"/>
        <end position="249"/>
    </location>
</feature>
<dbReference type="InterPro" id="IPR014722">
    <property type="entry name" value="Rib_uL2_dom2"/>
</dbReference>
<dbReference type="Pfam" id="PF03947">
    <property type="entry name" value="Ribosomal_L2_C"/>
    <property type="match status" value="1"/>
</dbReference>
<name>A0A1G2MCS0_9BACT</name>
<dbReference type="SMART" id="SM01383">
    <property type="entry name" value="Ribosomal_L2"/>
    <property type="match status" value="1"/>
</dbReference>
<evidence type="ECO:0000256" key="4">
    <source>
        <dbReference type="ARBA" id="ARBA00035242"/>
    </source>
</evidence>
<evidence type="ECO:0000256" key="3">
    <source>
        <dbReference type="ARBA" id="ARBA00023274"/>
    </source>
</evidence>
<dbReference type="InterPro" id="IPR008991">
    <property type="entry name" value="Translation_prot_SH3-like_sf"/>
</dbReference>
<dbReference type="Gene3D" id="2.30.30.30">
    <property type="match status" value="1"/>
</dbReference>
<dbReference type="InterPro" id="IPR022671">
    <property type="entry name" value="Ribosomal_uL2_CS"/>
</dbReference>
<organism evidence="9 10">
    <name type="scientific">Candidatus Taylorbacteria bacterium RIFCSPHIGHO2_01_FULL_51_15</name>
    <dbReference type="NCBI Taxonomy" id="1802304"/>
    <lineage>
        <taxon>Bacteria</taxon>
        <taxon>Candidatus Tayloriibacteriota</taxon>
    </lineage>
</organism>
<feature type="domain" description="Large ribosomal subunit protein uL2 RNA-binding" evidence="8">
    <location>
        <begin position="41"/>
        <end position="117"/>
    </location>
</feature>
<dbReference type="GO" id="GO:0003735">
    <property type="term" value="F:structural constituent of ribosome"/>
    <property type="evidence" value="ECO:0007669"/>
    <property type="project" value="InterPro"/>
</dbReference>
<evidence type="ECO:0000256" key="6">
    <source>
        <dbReference type="SAM" id="MobiDB-lite"/>
    </source>
</evidence>
<dbReference type="SMART" id="SM01382">
    <property type="entry name" value="Ribosomal_L2_C"/>
    <property type="match status" value="1"/>
</dbReference>
<evidence type="ECO:0000313" key="9">
    <source>
        <dbReference type="EMBL" id="OHA21514.1"/>
    </source>
</evidence>
<dbReference type="GO" id="GO:0003723">
    <property type="term" value="F:RNA binding"/>
    <property type="evidence" value="ECO:0007669"/>
    <property type="project" value="InterPro"/>
</dbReference>
<evidence type="ECO:0000256" key="2">
    <source>
        <dbReference type="ARBA" id="ARBA00022980"/>
    </source>
</evidence>
<dbReference type="InterPro" id="IPR002171">
    <property type="entry name" value="Ribosomal_uL2"/>
</dbReference>
<dbReference type="GO" id="GO:0015934">
    <property type="term" value="C:large ribosomal subunit"/>
    <property type="evidence" value="ECO:0007669"/>
    <property type="project" value="InterPro"/>
</dbReference>
<dbReference type="Pfam" id="PF00181">
    <property type="entry name" value="Ribosomal_L2_N"/>
    <property type="match status" value="1"/>
</dbReference>